<dbReference type="Gene3D" id="3.40.50.1820">
    <property type="entry name" value="alpha/beta hydrolase"/>
    <property type="match status" value="1"/>
</dbReference>
<accession>A0A9W8QAG1</accession>
<dbReference type="EMBL" id="JAJHUN010000009">
    <property type="protein sequence ID" value="KAJ4150242.1"/>
    <property type="molecule type" value="Genomic_DNA"/>
</dbReference>
<dbReference type="Pfam" id="PF00561">
    <property type="entry name" value="Abhydrolase_1"/>
    <property type="match status" value="1"/>
</dbReference>
<dbReference type="Proteomes" id="UP001144673">
    <property type="component" value="Chromosome 4"/>
</dbReference>
<comment type="caution">
    <text evidence="2">The sequence shown here is derived from an EMBL/GenBank/DDBJ whole genome shotgun (WGS) entry which is preliminary data.</text>
</comment>
<dbReference type="GeneID" id="80898159"/>
<dbReference type="InterPro" id="IPR000073">
    <property type="entry name" value="AB_hydrolase_1"/>
</dbReference>
<dbReference type="InterPro" id="IPR029058">
    <property type="entry name" value="AB_hydrolase_fold"/>
</dbReference>
<evidence type="ECO:0000313" key="2">
    <source>
        <dbReference type="EMBL" id="KAJ4150242.1"/>
    </source>
</evidence>
<evidence type="ECO:0000259" key="1">
    <source>
        <dbReference type="Pfam" id="PF00561"/>
    </source>
</evidence>
<dbReference type="SUPFAM" id="SSF53474">
    <property type="entry name" value="alpha/beta-Hydrolases"/>
    <property type="match status" value="1"/>
</dbReference>
<protein>
    <recommendedName>
        <fullName evidence="1">AB hydrolase-1 domain-containing protein</fullName>
    </recommendedName>
</protein>
<sequence length="103" mass="11639">MVAMVDRIAELRQEHTTQHNDTQTLFPPLETKEDVPRLQYIGFSYGTVLGNYFASLFPERVSRMVLDGVVDSYDYASGPGWSTNTQDTDKMMEIFFAGCFNAG</sequence>
<reference evidence="2" key="1">
    <citation type="journal article" date="2023" name="Access Microbiol">
        <title>De-novo genome assembly for Akanthomyces muscarius, a biocontrol agent of insect agricultural pests.</title>
        <authorList>
            <person name="Erdos Z."/>
            <person name="Studholme D.J."/>
            <person name="Raymond B."/>
            <person name="Sharma M."/>
        </authorList>
    </citation>
    <scope>NUCLEOTIDE SEQUENCE</scope>
    <source>
        <strain evidence="2">Ve6</strain>
    </source>
</reference>
<feature type="domain" description="AB hydrolase-1" evidence="1">
    <location>
        <begin position="37"/>
        <end position="100"/>
    </location>
</feature>
<dbReference type="KEGG" id="amus:LMH87_011000"/>
<keyword evidence="3" id="KW-1185">Reference proteome</keyword>
<organism evidence="2 3">
    <name type="scientific">Akanthomyces muscarius</name>
    <name type="common">Entomopathogenic fungus</name>
    <name type="synonym">Lecanicillium muscarium</name>
    <dbReference type="NCBI Taxonomy" id="2231603"/>
    <lineage>
        <taxon>Eukaryota</taxon>
        <taxon>Fungi</taxon>
        <taxon>Dikarya</taxon>
        <taxon>Ascomycota</taxon>
        <taxon>Pezizomycotina</taxon>
        <taxon>Sordariomycetes</taxon>
        <taxon>Hypocreomycetidae</taxon>
        <taxon>Hypocreales</taxon>
        <taxon>Cordycipitaceae</taxon>
        <taxon>Akanthomyces</taxon>
    </lineage>
</organism>
<evidence type="ECO:0000313" key="3">
    <source>
        <dbReference type="Proteomes" id="UP001144673"/>
    </source>
</evidence>
<proteinExistence type="predicted"/>
<dbReference type="RefSeq" id="XP_056051956.1">
    <property type="nucleotide sequence ID" value="XM_056200069.1"/>
</dbReference>
<dbReference type="AlphaFoldDB" id="A0A9W8QAG1"/>
<name>A0A9W8QAG1_AKAMU</name>
<gene>
    <name evidence="2" type="ORF">LMH87_011000</name>
</gene>